<evidence type="ECO:0000256" key="4">
    <source>
        <dbReference type="ARBA" id="ARBA00023004"/>
    </source>
</evidence>
<comment type="caution">
    <text evidence="7">The sequence shown here is derived from an EMBL/GenBank/DDBJ whole genome shotgun (WGS) entry which is preliminary data.</text>
</comment>
<organism evidence="7">
    <name type="scientific">Ignavibacterium album</name>
    <dbReference type="NCBI Taxonomy" id="591197"/>
    <lineage>
        <taxon>Bacteria</taxon>
        <taxon>Pseudomonadati</taxon>
        <taxon>Ignavibacteriota</taxon>
        <taxon>Ignavibacteria</taxon>
        <taxon>Ignavibacteriales</taxon>
        <taxon>Ignavibacteriaceae</taxon>
        <taxon>Ignavibacterium</taxon>
    </lineage>
</organism>
<keyword evidence="5" id="KW-0411">Iron-sulfur</keyword>
<dbReference type="InterPro" id="IPR058240">
    <property type="entry name" value="rSAM_sf"/>
</dbReference>
<dbReference type="GO" id="GO:0003824">
    <property type="term" value="F:catalytic activity"/>
    <property type="evidence" value="ECO:0007669"/>
    <property type="project" value="InterPro"/>
</dbReference>
<proteinExistence type="predicted"/>
<evidence type="ECO:0000256" key="2">
    <source>
        <dbReference type="ARBA" id="ARBA00022691"/>
    </source>
</evidence>
<keyword evidence="3" id="KW-0479">Metal-binding</keyword>
<dbReference type="GO" id="GO:0051536">
    <property type="term" value="F:iron-sulfur cluster binding"/>
    <property type="evidence" value="ECO:0007669"/>
    <property type="project" value="UniProtKB-KW"/>
</dbReference>
<comment type="cofactor">
    <cofactor evidence="1">
        <name>[4Fe-4S] cluster</name>
        <dbReference type="ChEBI" id="CHEBI:49883"/>
    </cofactor>
</comment>
<keyword evidence="4" id="KW-0408">Iron</keyword>
<dbReference type="GO" id="GO:0046872">
    <property type="term" value="F:metal ion binding"/>
    <property type="evidence" value="ECO:0007669"/>
    <property type="project" value="UniProtKB-KW"/>
</dbReference>
<dbReference type="InterPro" id="IPR013785">
    <property type="entry name" value="Aldolase_TIM"/>
</dbReference>
<gene>
    <name evidence="7" type="ORF">ENS56_01875</name>
</gene>
<evidence type="ECO:0000259" key="6">
    <source>
        <dbReference type="PROSITE" id="PS51918"/>
    </source>
</evidence>
<protein>
    <submittedName>
        <fullName evidence="7">Radical SAM protein</fullName>
    </submittedName>
</protein>
<dbReference type="SUPFAM" id="SSF102114">
    <property type="entry name" value="Radical SAM enzymes"/>
    <property type="match status" value="1"/>
</dbReference>
<dbReference type="SFLD" id="SFLDS00029">
    <property type="entry name" value="Radical_SAM"/>
    <property type="match status" value="1"/>
</dbReference>
<dbReference type="SFLD" id="SFLDG01067">
    <property type="entry name" value="SPASM/twitch_domain_containing"/>
    <property type="match status" value="1"/>
</dbReference>
<name>A0A832G0A4_9BACT</name>
<reference evidence="7" key="1">
    <citation type="journal article" date="2020" name="mSystems">
        <title>Genome- and Community-Level Interaction Insights into Carbon Utilization and Element Cycling Functions of Hydrothermarchaeota in Hydrothermal Sediment.</title>
        <authorList>
            <person name="Zhou Z."/>
            <person name="Liu Y."/>
            <person name="Xu W."/>
            <person name="Pan J."/>
            <person name="Luo Z.H."/>
            <person name="Li M."/>
        </authorList>
    </citation>
    <scope>NUCLEOTIDE SEQUENCE [LARGE SCALE GENOMIC DNA]</scope>
    <source>
        <strain evidence="7">SpSt-500</strain>
    </source>
</reference>
<evidence type="ECO:0000313" key="7">
    <source>
        <dbReference type="EMBL" id="HGT46764.1"/>
    </source>
</evidence>
<accession>A0A832G0A4</accession>
<feature type="domain" description="Radical SAM core" evidence="6">
    <location>
        <begin position="1"/>
        <end position="217"/>
    </location>
</feature>
<evidence type="ECO:0000256" key="3">
    <source>
        <dbReference type="ARBA" id="ARBA00022723"/>
    </source>
</evidence>
<keyword evidence="2" id="KW-0949">S-adenosyl-L-methionine</keyword>
<dbReference type="AlphaFoldDB" id="A0A832G0A4"/>
<dbReference type="CDD" id="cd01335">
    <property type="entry name" value="Radical_SAM"/>
    <property type="match status" value="1"/>
</dbReference>
<evidence type="ECO:0000256" key="1">
    <source>
        <dbReference type="ARBA" id="ARBA00001966"/>
    </source>
</evidence>
<evidence type="ECO:0000256" key="5">
    <source>
        <dbReference type="ARBA" id="ARBA00023014"/>
    </source>
</evidence>
<dbReference type="Pfam" id="PF04055">
    <property type="entry name" value="Radical_SAM"/>
    <property type="match status" value="1"/>
</dbReference>
<sequence>MLLLCNYYLTYRCNAYCEFCHFGFHENFKNTPYADLKDFKSNVEQLAKLGVKFIDLTGGEPLLHKDIAEMARFARSFRMQTSTTTNGLLYPKFAERLAGNVNLLHFSLDSPDEDEHNKIRKVDCYKSVFRSIEIAKSLGEFPDILFTVTNETYHKLPRMHELAQKYDLVLLVNPVFSYFGNPGLNEQAVDFVEEYCDGKLDVYLNKGFMKLRKDGGNHINNPKCKAVSRVIVISPTNEIILPCYHFGKETIPIDRPIKEIRQSEKINYYKKMEGRFDFCEGCTVNCYFEPSFAFPTNYYAITSLTSKFKYSYNKLIKQKIKKLSIRKTES</sequence>
<dbReference type="EMBL" id="DSVI01000004">
    <property type="protein sequence ID" value="HGT46764.1"/>
    <property type="molecule type" value="Genomic_DNA"/>
</dbReference>
<dbReference type="InterPro" id="IPR007197">
    <property type="entry name" value="rSAM"/>
</dbReference>
<dbReference type="PROSITE" id="PS51918">
    <property type="entry name" value="RADICAL_SAM"/>
    <property type="match status" value="1"/>
</dbReference>
<dbReference type="InterPro" id="IPR050377">
    <property type="entry name" value="Radical_SAM_PqqE_MftC-like"/>
</dbReference>
<dbReference type="PANTHER" id="PTHR11228">
    <property type="entry name" value="RADICAL SAM DOMAIN PROTEIN"/>
    <property type="match status" value="1"/>
</dbReference>
<dbReference type="PANTHER" id="PTHR11228:SF7">
    <property type="entry name" value="PQQA PEPTIDE CYCLASE"/>
    <property type="match status" value="1"/>
</dbReference>
<dbReference type="Gene3D" id="3.20.20.70">
    <property type="entry name" value="Aldolase class I"/>
    <property type="match status" value="1"/>
</dbReference>